<evidence type="ECO:0000256" key="3">
    <source>
        <dbReference type="SAM" id="MobiDB-lite"/>
    </source>
</evidence>
<dbReference type="PANTHER" id="PTHR33755">
    <property type="entry name" value="TOXIN PARE1-RELATED"/>
    <property type="match status" value="1"/>
</dbReference>
<comment type="similarity">
    <text evidence="1">Belongs to the RelE toxin family.</text>
</comment>
<keyword evidence="2" id="KW-1277">Toxin-antitoxin system</keyword>
<evidence type="ECO:0000313" key="4">
    <source>
        <dbReference type="EMBL" id="CBH76587.1"/>
    </source>
</evidence>
<evidence type="ECO:0000256" key="2">
    <source>
        <dbReference type="ARBA" id="ARBA00022649"/>
    </source>
</evidence>
<evidence type="ECO:0000256" key="1">
    <source>
        <dbReference type="ARBA" id="ARBA00006226"/>
    </source>
</evidence>
<comment type="caution">
    <text evidence="4">The sequence shown here is derived from an EMBL/GenBank/DDBJ whole genome shotgun (WGS) entry which is preliminary data.</text>
</comment>
<proteinExistence type="inferred from homology"/>
<dbReference type="InterPro" id="IPR035093">
    <property type="entry name" value="RelE/ParE_toxin_dom_sf"/>
</dbReference>
<protein>
    <submittedName>
        <fullName evidence="4">Uncharacterized protein</fullName>
    </submittedName>
</protein>
<sequence length="120" mass="13350">MGVKRGRGPKMGSKARIPSESPSRGWCLKVVWLLRAMRDRDAQIDFIGHDNPLAAVIAGDAIAEQISALADQPEIGRPGRRTGTRELVISRTPFIAVYRITGKRIEVLRLLHGSQRWPRA</sequence>
<accession>E6PJG6</accession>
<feature type="region of interest" description="Disordered" evidence="3">
    <location>
        <begin position="1"/>
        <end position="23"/>
    </location>
</feature>
<dbReference type="AlphaFoldDB" id="E6PJG6"/>
<dbReference type="EMBL" id="CABL01000021">
    <property type="protein sequence ID" value="CBH76587.1"/>
    <property type="molecule type" value="Genomic_DNA"/>
</dbReference>
<dbReference type="InterPro" id="IPR051803">
    <property type="entry name" value="TA_system_RelE-like_toxin"/>
</dbReference>
<dbReference type="Pfam" id="PF05016">
    <property type="entry name" value="ParE_toxin"/>
    <property type="match status" value="1"/>
</dbReference>
<dbReference type="PANTHER" id="PTHR33755:SF6">
    <property type="entry name" value="PLASMID STABILIZATION SYSTEM PROTEIN"/>
    <property type="match status" value="1"/>
</dbReference>
<dbReference type="InterPro" id="IPR007712">
    <property type="entry name" value="RelE/ParE_toxin"/>
</dbReference>
<gene>
    <name evidence="4" type="ORF">CARN1_2374</name>
</gene>
<name>E6PJG6_9ZZZZ</name>
<dbReference type="Gene3D" id="3.30.2310.20">
    <property type="entry name" value="RelE-like"/>
    <property type="match status" value="1"/>
</dbReference>
<reference evidence="4" key="1">
    <citation type="submission" date="2009-10" db="EMBL/GenBank/DDBJ databases">
        <title>Diversity of trophic interactions inside an arsenic-rich microbial ecosystem.</title>
        <authorList>
            <person name="Bertin P.N."/>
            <person name="Heinrich-Salmeron A."/>
            <person name="Pelletier E."/>
            <person name="Goulhen-Chollet F."/>
            <person name="Arsene-Ploetze F."/>
            <person name="Gallien S."/>
            <person name="Calteau A."/>
            <person name="Vallenet D."/>
            <person name="Casiot C."/>
            <person name="Chane-Woon-Ming B."/>
            <person name="Giloteaux L."/>
            <person name="Barakat M."/>
            <person name="Bonnefoy V."/>
            <person name="Bruneel O."/>
            <person name="Chandler M."/>
            <person name="Cleiss J."/>
            <person name="Duran R."/>
            <person name="Elbaz-Poulichet F."/>
            <person name="Fonknechten N."/>
            <person name="Lauga B."/>
            <person name="Mornico D."/>
            <person name="Ortet P."/>
            <person name="Schaeffer C."/>
            <person name="Siguier P."/>
            <person name="Alexander Thil Smith A."/>
            <person name="Van Dorsselaer A."/>
            <person name="Weissenbach J."/>
            <person name="Medigue C."/>
            <person name="Le Paslier D."/>
        </authorList>
    </citation>
    <scope>NUCLEOTIDE SEQUENCE</scope>
</reference>
<organism evidence="4">
    <name type="scientific">mine drainage metagenome</name>
    <dbReference type="NCBI Taxonomy" id="410659"/>
    <lineage>
        <taxon>unclassified sequences</taxon>
        <taxon>metagenomes</taxon>
        <taxon>ecological metagenomes</taxon>
    </lineage>
</organism>